<evidence type="ECO:0000313" key="1">
    <source>
        <dbReference type="EMBL" id="KAE9313607.1"/>
    </source>
</evidence>
<comment type="caution">
    <text evidence="1">The sequence shown here is derived from an EMBL/GenBank/DDBJ whole genome shotgun (WGS) entry which is preliminary data.</text>
</comment>
<evidence type="ECO:0008006" key="3">
    <source>
        <dbReference type="Google" id="ProtNLM"/>
    </source>
</evidence>
<gene>
    <name evidence="1" type="ORF">PF001_g8663</name>
</gene>
<sequence length="259" mass="29825">MPRSRAARLRASRTPDDAELNVMQLAPAEPSPYVYVPSAPETSAYTFDKIMASVRTMDAPCRRWRCRRKGCRNYEVSVRESCFFTKSKLPLAKGLRLLLFRYSGLPVERDHGHIVEVDETSLKKKSKYGRGHQHPDNWLFGDVDRTINLCTIISDDFASYVSVNGKHTRLLRGMDYTHRWVNHDECLVDPVTGAHTNRIKGAWVVRIKPHLKRMRGVRKELLAGYLDESLCETWFFAGKVHVCTYLEGLAMVIRKHYQA</sequence>
<evidence type="ECO:0000313" key="2">
    <source>
        <dbReference type="Proteomes" id="UP000437068"/>
    </source>
</evidence>
<accession>A0A6A4DZ98</accession>
<dbReference type="PANTHER" id="PTHR47163">
    <property type="entry name" value="DDE_TNP_IS1595 DOMAIN-CONTAINING PROTEIN"/>
    <property type="match status" value="1"/>
</dbReference>
<name>A0A6A4DZ98_9STRA</name>
<organism evidence="1 2">
    <name type="scientific">Phytophthora fragariae</name>
    <dbReference type="NCBI Taxonomy" id="53985"/>
    <lineage>
        <taxon>Eukaryota</taxon>
        <taxon>Sar</taxon>
        <taxon>Stramenopiles</taxon>
        <taxon>Oomycota</taxon>
        <taxon>Peronosporomycetes</taxon>
        <taxon>Peronosporales</taxon>
        <taxon>Peronosporaceae</taxon>
        <taxon>Phytophthora</taxon>
    </lineage>
</organism>
<dbReference type="EMBL" id="QXGE01000398">
    <property type="protein sequence ID" value="KAE9313607.1"/>
    <property type="molecule type" value="Genomic_DNA"/>
</dbReference>
<proteinExistence type="predicted"/>
<dbReference type="PANTHER" id="PTHR47163:SF2">
    <property type="entry name" value="SI:DKEY-17M8.2"/>
    <property type="match status" value="1"/>
</dbReference>
<protein>
    <recommendedName>
        <fullName evidence="3">ISXO2-like transposase domain-containing protein</fullName>
    </recommendedName>
</protein>
<reference evidence="1 2" key="1">
    <citation type="submission" date="2018-08" db="EMBL/GenBank/DDBJ databases">
        <title>Genomic investigation of the strawberry pathogen Phytophthora fragariae indicates pathogenicity is determined by transcriptional variation in three key races.</title>
        <authorList>
            <person name="Adams T.M."/>
            <person name="Armitage A.D."/>
            <person name="Sobczyk M.K."/>
            <person name="Bates H.J."/>
            <person name="Dunwell J.M."/>
            <person name="Nellist C.F."/>
            <person name="Harrison R.J."/>
        </authorList>
    </citation>
    <scope>NUCLEOTIDE SEQUENCE [LARGE SCALE GENOMIC DNA]</scope>
    <source>
        <strain evidence="1 2">A4</strain>
    </source>
</reference>
<dbReference type="AlphaFoldDB" id="A0A6A4DZ98"/>
<dbReference type="InterPro" id="IPR053164">
    <property type="entry name" value="IS1016-like_transposase"/>
</dbReference>
<dbReference type="Proteomes" id="UP000437068">
    <property type="component" value="Unassembled WGS sequence"/>
</dbReference>